<keyword evidence="2" id="KW-0732">Signal</keyword>
<dbReference type="InterPro" id="IPR036116">
    <property type="entry name" value="FN3_sf"/>
</dbReference>
<dbReference type="InterPro" id="IPR013783">
    <property type="entry name" value="Ig-like_fold"/>
</dbReference>
<dbReference type="SUPFAM" id="SSF82171">
    <property type="entry name" value="DPP6 N-terminal domain-like"/>
    <property type="match status" value="1"/>
</dbReference>
<dbReference type="Gene3D" id="2.120.10.30">
    <property type="entry name" value="TolB, C-terminal domain"/>
    <property type="match status" value="1"/>
</dbReference>
<dbReference type="InterPro" id="IPR008969">
    <property type="entry name" value="CarboxyPept-like_regulatory"/>
</dbReference>
<dbReference type="RefSeq" id="WP_209748146.1">
    <property type="nucleotide sequence ID" value="NZ_JBHSMH010000082.1"/>
</dbReference>
<feature type="region of interest" description="Disordered" evidence="1">
    <location>
        <begin position="1766"/>
        <end position="1786"/>
    </location>
</feature>
<dbReference type="PANTHER" id="PTHR43308">
    <property type="entry name" value="OUTER MEMBRANE PROTEIN ALPHA-RELATED"/>
    <property type="match status" value="1"/>
</dbReference>
<feature type="domain" description="Fibronectin type-III" evidence="3">
    <location>
        <begin position="152"/>
        <end position="258"/>
    </location>
</feature>
<dbReference type="InterPro" id="IPR001119">
    <property type="entry name" value="SLH_dom"/>
</dbReference>
<dbReference type="EMBL" id="JBHSMH010000082">
    <property type="protein sequence ID" value="MFC5470970.1"/>
    <property type="molecule type" value="Genomic_DNA"/>
</dbReference>
<feature type="domain" description="SLH" evidence="4">
    <location>
        <begin position="2490"/>
        <end position="2549"/>
    </location>
</feature>
<dbReference type="PROSITE" id="PS51272">
    <property type="entry name" value="SLH"/>
    <property type="match status" value="3"/>
</dbReference>
<gene>
    <name evidence="5" type="ORF">ACFPPD_19975</name>
</gene>
<dbReference type="SMART" id="SM00060">
    <property type="entry name" value="FN3"/>
    <property type="match status" value="4"/>
</dbReference>
<evidence type="ECO:0000256" key="1">
    <source>
        <dbReference type="SAM" id="MobiDB-lite"/>
    </source>
</evidence>
<accession>A0ABW0LYV2</accession>
<dbReference type="SUPFAM" id="SSF49265">
    <property type="entry name" value="Fibronectin type III"/>
    <property type="match status" value="2"/>
</dbReference>
<sequence>MATILALLVSMLPPAVPALANGGQLPAQEEQGTYNVTQFISEATMGNAALAEALAAPDLEPLPAAVGGVLTVKGQAALDSVVTVYYHLEGGNKQVGRSASVTEVVYGDIGSFELDAYLGSEDGIYEVYVVAVKGGETSAPSETQRVELDTVTPLEPNFDSWSNPAYNQVLLEWKTSDSTIPNPDGSYSPDLTIDRYEIWRIDEGETVNKKIGETKELFYRDQDLQEMKIYTYEIYAIDRAGNKSATPSRIKTATTHQYGVEMAAVSTETEGFSGLWHPTISTDGSTAAFIGRRGTSIGLYTYNVSTGLVERIGDMKNITTTFDTDKPYALSGDGSIVAYAALESGSLTSDLYIYDRKNSKFTSVGNGSILPTWLSLSEDGEWLVFTSSSDQVVPGDTNGYSDAFLYQRSTGILKRISVNNVGEEGNGSSNQTVISGNGRYAAFFSWATNLQEGISDGNSHLYGYEVQTGEIKNVKFTIDNEEIYVSGAALSRDGQSIAASSNGETFLHNRESGATAAIFDPNLNNGGLGVPQISPDGKYAVVSYYNRSEDGLYNSLRGAVLINTVTNEVKHIGNRAHATRVPNISGDGTRAVYKIGLDAGSGVHVVCFDGPCTATPPPEDQINFVDWSHPNVVDGQIPMGSDLAIRAFGTAGQELQAVIGYRLLGDEAVRQATVGMGEISGQLGVYQAAFTLPAGTEWIRSIRAISASDPKITASAARLPLQVAGELLVEIDNTYLDALKGSWVMLSSEDNLYRTGFKWTENKDYVVSLPGPARYKVEMIDTAGRRLREHAEAAVTNVVRAGTTLSPVPLAGFKTVIRTAGDAEVRDAVLRIYDDDSNQLLETVKWVTGSYRMRTERYAGQVIRAEVELPSMYAQPEPQRITLRPGENELALTASKPTAGVVHGVVTNQNNRPMAGVTVLLMNKSAIESKTVTNEQGAYSLTGPAGDFLLVAEKKGPPNYVIPGGPIKIKMEKSTDAHLPLQVTSYGLGDIQMDMIFTPLDEAPRELNIEDWRQAVDYGVTATSKNPSFNAEPRRAFQNRIPIRGTPGDEVQVCSYNLLENYQLVCTNIVLDDMRNGFAHLKLEEKARIVGQVEGMNNYNRLQGALEKKEGESWKHSGTLKFEADGDFTIRLSEAGVYRINLADKNTDKRLIREVTAEEGKILEIPPLVFSDEPLLFYGQEGNGLHAKSEASAGEAVSFRGSYRIPVQLADANLILEVPFGATLQEESVMVNGTAASSVKQSEGRYLIPLGGQSAGQSGTIHYRLKMGNENLKQMEARLSISYRKGSDAPTEELVGAVYLTPVQLTLTAPQRSASQKIYASGRAPAGSRVTVTADGETIGTAEASPVGFWSAAVELPEKPDSSIWRTSIEYELRARVSLASGVLQSEPATVSIDSTHAVVDQFTIKQPDGRTVTTDPQKGVSRFPYVIVPNVPLILEANVTEASRVSNVRIHVGDQAVSAERLGSSTTFRAIVTPEVTSMQTGIYVTYDTAPSTARMPSTPTTEQWQSYSRTMPEGFRNTAYEQLSAEETRKVFGDSSGNGFFHSPAFKIKLPEGTFVYARISAKGVNLGEEGSSPYRSFEKQVNEQAGTVTFTSVVATRLFTNEMRAAYASFAGDSINTDHVMNVMSFVSPESKLTSALGYLNTAKGYVEDFLDFKDYENDLVSFTESVYGGECDGPSRAHYLQQAENLYEQASEMLVLKATFAGIGGVAGVVTAGWGALAIGTVLTVLGDSAKATWQQNLDYLKKDFEDNKAWRDQMAAAGAIERCRDDEDKPKDDKPKDKDKVADPVWIWDPSGYVYETVEGNRLEGVTATIEYHDPDTLAWSAWDADWYGQANPLATDRNGRYGWDVPEGKWRVQFEKEGYLPAVSRELTVLPPRFDVNVGMVSLQAPQVVDALATTGSGVQLAFCKYMLVSSVKQSGVVTLESSNGESISGTVEAVDAEQDGDGHEVARSFRFIASALQAGQTYRVKVLAQASSYASIPMESTYTDDLTALDSNAVPHDAADRPEVIAGQRQLLVQWGELDIAELDHMKVYWKRASDRDFDPSVTVDVDKGTGYALLTNLEPGIAYTVKVTTVNDAEVESLGVTAVGTVISEKALVADVTPPSEVGSPSAAAIGTDGYNITWTDPADPDLRSVIVSWRKLGDASYSEPVNVERGVGKAELRALQPQASYEVKLVTADTYFNLSAGKVIRVGAVGTGGVGGGNGNPTSDPTPAGNSDSKATVKLSLEALEWSGFEGDVRLSAPEGTFNADSKLVLSRNPEIGPLSGKYRPFGPLLAIAFEPASSGVSPAFRKRLQLSLRVHTPPAELIDLLKLGIYRKDEMSAQWVYAGGVWNAKEGMIETEIDRTGEYAVLSYANPFADVTSHWAKQEIDILASRHVLSGVSESRFAPERTITRAEMAKLLLAIVNQEENPGVTSESESSSGVFKDVDEDAWYASYVNQAAKLGIVAGSNGEFRPNDPVTRQEMAVMLGNSLRIKVDGSAAGARFADEEWISDWAEPYARTLKQLHLMEGVGDNRFDPKGKTTRAQAAVILLRSLDHLGRITKE</sequence>
<reference evidence="6" key="1">
    <citation type="journal article" date="2019" name="Int. J. Syst. Evol. Microbiol.">
        <title>The Global Catalogue of Microorganisms (GCM) 10K type strain sequencing project: providing services to taxonomists for standard genome sequencing and annotation.</title>
        <authorList>
            <consortium name="The Broad Institute Genomics Platform"/>
            <consortium name="The Broad Institute Genome Sequencing Center for Infectious Disease"/>
            <person name="Wu L."/>
            <person name="Ma J."/>
        </authorList>
    </citation>
    <scope>NUCLEOTIDE SEQUENCE [LARGE SCALE GENOMIC DNA]</scope>
    <source>
        <strain evidence="6">CCUG 57113</strain>
    </source>
</reference>
<dbReference type="Pfam" id="PF00395">
    <property type="entry name" value="SLH"/>
    <property type="match status" value="3"/>
</dbReference>
<evidence type="ECO:0000313" key="6">
    <source>
        <dbReference type="Proteomes" id="UP001596105"/>
    </source>
</evidence>
<name>A0ABW0LYV2_9BACL</name>
<protein>
    <submittedName>
        <fullName evidence="5">S-layer homology domain-containing protein</fullName>
    </submittedName>
</protein>
<dbReference type="Gene3D" id="2.60.40.10">
    <property type="entry name" value="Immunoglobulins"/>
    <property type="match status" value="3"/>
</dbReference>
<feature type="signal peptide" evidence="2">
    <location>
        <begin position="1"/>
        <end position="20"/>
    </location>
</feature>
<feature type="compositionally biased region" description="Polar residues" evidence="1">
    <location>
        <begin position="2209"/>
        <end position="2222"/>
    </location>
</feature>
<dbReference type="InterPro" id="IPR011042">
    <property type="entry name" value="6-blade_b-propeller_TolB-like"/>
</dbReference>
<feature type="chain" id="PRO_5046478328" evidence="2">
    <location>
        <begin position="21"/>
        <end position="2549"/>
    </location>
</feature>
<evidence type="ECO:0000256" key="2">
    <source>
        <dbReference type="SAM" id="SignalP"/>
    </source>
</evidence>
<comment type="caution">
    <text evidence="5">The sequence shown here is derived from an EMBL/GenBank/DDBJ whole genome shotgun (WGS) entry which is preliminary data.</text>
</comment>
<dbReference type="Proteomes" id="UP001596105">
    <property type="component" value="Unassembled WGS sequence"/>
</dbReference>
<dbReference type="SUPFAM" id="SSF49464">
    <property type="entry name" value="Carboxypeptidase regulatory domain-like"/>
    <property type="match status" value="1"/>
</dbReference>
<dbReference type="PROSITE" id="PS50853">
    <property type="entry name" value="FN3"/>
    <property type="match status" value="2"/>
</dbReference>
<dbReference type="Gene3D" id="2.60.40.1120">
    <property type="entry name" value="Carboxypeptidase-like, regulatory domain"/>
    <property type="match status" value="2"/>
</dbReference>
<keyword evidence="6" id="KW-1185">Reference proteome</keyword>
<evidence type="ECO:0000259" key="3">
    <source>
        <dbReference type="PROSITE" id="PS50853"/>
    </source>
</evidence>
<proteinExistence type="predicted"/>
<dbReference type="InterPro" id="IPR051465">
    <property type="entry name" value="Cell_Envelope_Struct_Comp"/>
</dbReference>
<evidence type="ECO:0000259" key="4">
    <source>
        <dbReference type="PROSITE" id="PS51272"/>
    </source>
</evidence>
<feature type="domain" description="SLH" evidence="4">
    <location>
        <begin position="2425"/>
        <end position="2487"/>
    </location>
</feature>
<organism evidence="5 6">
    <name type="scientific">Cohnella suwonensis</name>
    <dbReference type="NCBI Taxonomy" id="696072"/>
    <lineage>
        <taxon>Bacteria</taxon>
        <taxon>Bacillati</taxon>
        <taxon>Bacillota</taxon>
        <taxon>Bacilli</taxon>
        <taxon>Bacillales</taxon>
        <taxon>Paenibacillaceae</taxon>
        <taxon>Cohnella</taxon>
    </lineage>
</organism>
<evidence type="ECO:0000313" key="5">
    <source>
        <dbReference type="EMBL" id="MFC5470970.1"/>
    </source>
</evidence>
<feature type="domain" description="SLH" evidence="4">
    <location>
        <begin position="2357"/>
        <end position="2420"/>
    </location>
</feature>
<feature type="domain" description="Fibronectin type-III" evidence="3">
    <location>
        <begin position="2001"/>
        <end position="2099"/>
    </location>
</feature>
<feature type="region of interest" description="Disordered" evidence="1">
    <location>
        <begin position="2202"/>
        <end position="2222"/>
    </location>
</feature>
<dbReference type="InterPro" id="IPR003961">
    <property type="entry name" value="FN3_dom"/>
</dbReference>